<evidence type="ECO:0000256" key="3">
    <source>
        <dbReference type="ARBA" id="ARBA00022833"/>
    </source>
</evidence>
<keyword evidence="2" id="KW-0863">Zinc-finger</keyword>
<dbReference type="Gene3D" id="1.20.120.910">
    <property type="entry name" value="DksA, coiled-coil domain"/>
    <property type="match status" value="1"/>
</dbReference>
<keyword evidence="7" id="KW-1185">Reference proteome</keyword>
<dbReference type="SUPFAM" id="SSF57716">
    <property type="entry name" value="Glucocorticoid receptor-like (DNA-binding domain)"/>
    <property type="match status" value="1"/>
</dbReference>
<dbReference type="InterPro" id="IPR037187">
    <property type="entry name" value="DnaK_N"/>
</dbReference>
<sequence>MLSKKQTTELKAQLDKRFLELRDEIKQELLTFDNEEYSQTASQVHDIGDDSLADFLVDINLAVISHHIQEVKDIEAALLRMSEDKYGRCRDCDTPIKYQRLEVQPTAARCIKCQAEHERSLHEREDKYS</sequence>
<protein>
    <recommendedName>
        <fullName evidence="5">Zinc finger DksA/TraR C4-type domain-containing protein</fullName>
    </recommendedName>
</protein>
<organism evidence="6 7">
    <name type="scientific">Methyloprofundus sedimenti</name>
    <dbReference type="NCBI Taxonomy" id="1420851"/>
    <lineage>
        <taxon>Bacteria</taxon>
        <taxon>Pseudomonadati</taxon>
        <taxon>Pseudomonadota</taxon>
        <taxon>Gammaproteobacteria</taxon>
        <taxon>Methylococcales</taxon>
        <taxon>Methylococcaceae</taxon>
        <taxon>Methyloprofundus</taxon>
    </lineage>
</organism>
<feature type="domain" description="Zinc finger DksA/TraR C4-type" evidence="5">
    <location>
        <begin position="86"/>
        <end position="119"/>
    </location>
</feature>
<gene>
    <name evidence="6" type="ORF">AU255_18565</name>
</gene>
<name>A0A1V8M0S8_9GAMM</name>
<dbReference type="GO" id="GO:0008270">
    <property type="term" value="F:zinc ion binding"/>
    <property type="evidence" value="ECO:0007669"/>
    <property type="project" value="UniProtKB-KW"/>
</dbReference>
<evidence type="ECO:0000256" key="4">
    <source>
        <dbReference type="PROSITE-ProRule" id="PRU00510"/>
    </source>
</evidence>
<comment type="caution">
    <text evidence="6">The sequence shown here is derived from an EMBL/GenBank/DDBJ whole genome shotgun (WGS) entry which is preliminary data.</text>
</comment>
<dbReference type="STRING" id="1420851.AU255_18565"/>
<dbReference type="PANTHER" id="PTHR33823">
    <property type="entry name" value="RNA POLYMERASE-BINDING TRANSCRIPTION FACTOR DKSA-RELATED"/>
    <property type="match status" value="1"/>
</dbReference>
<dbReference type="SUPFAM" id="SSF109635">
    <property type="entry name" value="DnaK suppressor protein DksA, alpha-hairpin domain"/>
    <property type="match status" value="1"/>
</dbReference>
<evidence type="ECO:0000256" key="1">
    <source>
        <dbReference type="ARBA" id="ARBA00022723"/>
    </source>
</evidence>
<dbReference type="Proteomes" id="UP000191980">
    <property type="component" value="Unassembled WGS sequence"/>
</dbReference>
<dbReference type="AlphaFoldDB" id="A0A1V8M0S8"/>
<keyword evidence="3" id="KW-0862">Zinc</keyword>
<evidence type="ECO:0000256" key="2">
    <source>
        <dbReference type="ARBA" id="ARBA00022771"/>
    </source>
</evidence>
<dbReference type="OrthoDB" id="962301at2"/>
<reference evidence="6 7" key="1">
    <citation type="submission" date="2015-12" db="EMBL/GenBank/DDBJ databases">
        <authorList>
            <person name="Shamseldin A."/>
            <person name="Moawad H."/>
            <person name="Abd El-Rahim W.M."/>
            <person name="Sadowsky M.J."/>
        </authorList>
    </citation>
    <scope>NUCLEOTIDE SEQUENCE [LARGE SCALE GENOMIC DNA]</scope>
    <source>
        <strain evidence="6 7">WF1</strain>
    </source>
</reference>
<dbReference type="PANTHER" id="PTHR33823:SF4">
    <property type="entry name" value="GENERAL STRESS PROTEIN 16O"/>
    <property type="match status" value="1"/>
</dbReference>
<evidence type="ECO:0000259" key="5">
    <source>
        <dbReference type="Pfam" id="PF01258"/>
    </source>
</evidence>
<accession>A0A1V8M0S8</accession>
<dbReference type="Pfam" id="PF01258">
    <property type="entry name" value="zf-dskA_traR"/>
    <property type="match status" value="1"/>
</dbReference>
<feature type="zinc finger region" description="dksA C4-type" evidence="4">
    <location>
        <begin position="89"/>
        <end position="113"/>
    </location>
</feature>
<evidence type="ECO:0000313" key="7">
    <source>
        <dbReference type="Proteomes" id="UP000191980"/>
    </source>
</evidence>
<dbReference type="PROSITE" id="PS51128">
    <property type="entry name" value="ZF_DKSA_2"/>
    <property type="match status" value="1"/>
</dbReference>
<dbReference type="InterPro" id="IPR000962">
    <property type="entry name" value="Znf_DskA_TraR"/>
</dbReference>
<evidence type="ECO:0000313" key="6">
    <source>
        <dbReference type="EMBL" id="OQK15167.1"/>
    </source>
</evidence>
<dbReference type="RefSeq" id="WP_080524416.1">
    <property type="nucleotide sequence ID" value="NZ_LPUF01000005.1"/>
</dbReference>
<dbReference type="EMBL" id="LPUF01000005">
    <property type="protein sequence ID" value="OQK15167.1"/>
    <property type="molecule type" value="Genomic_DNA"/>
</dbReference>
<proteinExistence type="predicted"/>
<keyword evidence="1" id="KW-0479">Metal-binding</keyword>